<evidence type="ECO:0008006" key="3">
    <source>
        <dbReference type="Google" id="ProtNLM"/>
    </source>
</evidence>
<gene>
    <name evidence="1" type="ORF">BTM29_05560</name>
</gene>
<protein>
    <recommendedName>
        <fullName evidence="3">DUF1642 domain-containing protein</fullName>
    </recommendedName>
</protein>
<dbReference type="KEGG" id="lalw:BTM29_05560"/>
<sequence length="140" mass="16427">MDNVRILRGYSKDEQKELEDAKKFMNCNDLINNITSYRANVECGSIKDKYDAAYTDERISIIKDILDFYIDDATFTEPKKYYVHFIKGNECSYLNTCFDERPLIDNNSDLMGLKTKFTRDEVVAINPKFVPFMEEVEDDE</sequence>
<dbReference type="STRING" id="1847728.BTM29_05560"/>
<dbReference type="OrthoDB" id="2300361at2"/>
<dbReference type="RefSeq" id="WP_076614563.1">
    <property type="nucleotide sequence ID" value="NZ_CP019323.1"/>
</dbReference>
<proteinExistence type="predicted"/>
<dbReference type="Proteomes" id="UP000187499">
    <property type="component" value="Chromosome"/>
</dbReference>
<evidence type="ECO:0000313" key="1">
    <source>
        <dbReference type="EMBL" id="APX72060.1"/>
    </source>
</evidence>
<keyword evidence="2" id="KW-1185">Reference proteome</keyword>
<dbReference type="EMBL" id="CP019323">
    <property type="protein sequence ID" value="APX72060.1"/>
    <property type="molecule type" value="Genomic_DNA"/>
</dbReference>
<accession>A0A1P8Q2G6</accession>
<organism evidence="1 2">
    <name type="scientific">Companilactobacillus allii</name>
    <dbReference type="NCBI Taxonomy" id="1847728"/>
    <lineage>
        <taxon>Bacteria</taxon>
        <taxon>Bacillati</taxon>
        <taxon>Bacillota</taxon>
        <taxon>Bacilli</taxon>
        <taxon>Lactobacillales</taxon>
        <taxon>Lactobacillaceae</taxon>
        <taxon>Companilactobacillus</taxon>
    </lineage>
</organism>
<dbReference type="AlphaFoldDB" id="A0A1P8Q2G6"/>
<evidence type="ECO:0000313" key="2">
    <source>
        <dbReference type="Proteomes" id="UP000187499"/>
    </source>
</evidence>
<reference evidence="2" key="1">
    <citation type="submission" date="2016-12" db="EMBL/GenBank/DDBJ databases">
        <authorList>
            <person name="Jung M.Y."/>
            <person name="Lee S.H."/>
        </authorList>
    </citation>
    <scope>NUCLEOTIDE SEQUENCE [LARGE SCALE GENOMIC DNA]</scope>
    <source>
        <strain evidence="2">WiKim39</strain>
    </source>
</reference>
<name>A0A1P8Q2G6_9LACO</name>